<keyword evidence="2" id="KW-1185">Reference proteome</keyword>
<reference evidence="1" key="2">
    <citation type="journal article" date="2020" name="Nat. Commun.">
        <title>Large-scale genome sequencing of mycorrhizal fungi provides insights into the early evolution of symbiotic traits.</title>
        <authorList>
            <person name="Miyauchi S."/>
            <person name="Kiss E."/>
            <person name="Kuo A."/>
            <person name="Drula E."/>
            <person name="Kohler A."/>
            <person name="Sanchez-Garcia M."/>
            <person name="Morin E."/>
            <person name="Andreopoulos B."/>
            <person name="Barry K.W."/>
            <person name="Bonito G."/>
            <person name="Buee M."/>
            <person name="Carver A."/>
            <person name="Chen C."/>
            <person name="Cichocki N."/>
            <person name="Clum A."/>
            <person name="Culley D."/>
            <person name="Crous P.W."/>
            <person name="Fauchery L."/>
            <person name="Girlanda M."/>
            <person name="Hayes R.D."/>
            <person name="Keri Z."/>
            <person name="LaButti K."/>
            <person name="Lipzen A."/>
            <person name="Lombard V."/>
            <person name="Magnuson J."/>
            <person name="Maillard F."/>
            <person name="Murat C."/>
            <person name="Nolan M."/>
            <person name="Ohm R.A."/>
            <person name="Pangilinan J."/>
            <person name="Pereira M.F."/>
            <person name="Perotto S."/>
            <person name="Peter M."/>
            <person name="Pfister S."/>
            <person name="Riley R."/>
            <person name="Sitrit Y."/>
            <person name="Stielow J.B."/>
            <person name="Szollosi G."/>
            <person name="Zifcakova L."/>
            <person name="Stursova M."/>
            <person name="Spatafora J.W."/>
            <person name="Tedersoo L."/>
            <person name="Vaario L.M."/>
            <person name="Yamada A."/>
            <person name="Yan M."/>
            <person name="Wang P."/>
            <person name="Xu J."/>
            <person name="Bruns T."/>
            <person name="Baldrian P."/>
            <person name="Vilgalys R."/>
            <person name="Dunand C."/>
            <person name="Henrissat B."/>
            <person name="Grigoriev I.V."/>
            <person name="Hibbett D."/>
            <person name="Nagy L.G."/>
            <person name="Martin F.M."/>
        </authorList>
    </citation>
    <scope>NUCLEOTIDE SEQUENCE</scope>
    <source>
        <strain evidence="1">P2</strain>
    </source>
</reference>
<proteinExistence type="predicted"/>
<dbReference type="EMBL" id="MU118040">
    <property type="protein sequence ID" value="KAF9647164.1"/>
    <property type="molecule type" value="Genomic_DNA"/>
</dbReference>
<protein>
    <submittedName>
        <fullName evidence="1">Uncharacterized protein</fullName>
    </submittedName>
</protein>
<evidence type="ECO:0000313" key="1">
    <source>
        <dbReference type="EMBL" id="KAF9647164.1"/>
    </source>
</evidence>
<sequence length="82" mass="9195">MGRARGTSDIRYTVPFQFWAANSATYSVSRTLNATRTRTPSCLFDSEFQNRRASATLTSASQGNPFRTLPKGEIPSRFLLFL</sequence>
<organism evidence="1 2">
    <name type="scientific">Thelephora ganbajun</name>
    <name type="common">Ganba fungus</name>
    <dbReference type="NCBI Taxonomy" id="370292"/>
    <lineage>
        <taxon>Eukaryota</taxon>
        <taxon>Fungi</taxon>
        <taxon>Dikarya</taxon>
        <taxon>Basidiomycota</taxon>
        <taxon>Agaricomycotina</taxon>
        <taxon>Agaricomycetes</taxon>
        <taxon>Thelephorales</taxon>
        <taxon>Thelephoraceae</taxon>
        <taxon>Thelephora</taxon>
    </lineage>
</organism>
<name>A0ACB6ZC76_THEGA</name>
<accession>A0ACB6ZC76</accession>
<dbReference type="Proteomes" id="UP000886501">
    <property type="component" value="Unassembled WGS sequence"/>
</dbReference>
<evidence type="ECO:0000313" key="2">
    <source>
        <dbReference type="Proteomes" id="UP000886501"/>
    </source>
</evidence>
<gene>
    <name evidence="1" type="ORF">BDM02DRAFT_3117542</name>
</gene>
<comment type="caution">
    <text evidence="1">The sequence shown here is derived from an EMBL/GenBank/DDBJ whole genome shotgun (WGS) entry which is preliminary data.</text>
</comment>
<reference evidence="1" key="1">
    <citation type="submission" date="2019-10" db="EMBL/GenBank/DDBJ databases">
        <authorList>
            <consortium name="DOE Joint Genome Institute"/>
            <person name="Kuo A."/>
            <person name="Miyauchi S."/>
            <person name="Kiss E."/>
            <person name="Drula E."/>
            <person name="Kohler A."/>
            <person name="Sanchez-Garcia M."/>
            <person name="Andreopoulos B."/>
            <person name="Barry K.W."/>
            <person name="Bonito G."/>
            <person name="Buee M."/>
            <person name="Carver A."/>
            <person name="Chen C."/>
            <person name="Cichocki N."/>
            <person name="Clum A."/>
            <person name="Culley D."/>
            <person name="Crous P.W."/>
            <person name="Fauchery L."/>
            <person name="Girlanda M."/>
            <person name="Hayes R."/>
            <person name="Keri Z."/>
            <person name="Labutti K."/>
            <person name="Lipzen A."/>
            <person name="Lombard V."/>
            <person name="Magnuson J."/>
            <person name="Maillard F."/>
            <person name="Morin E."/>
            <person name="Murat C."/>
            <person name="Nolan M."/>
            <person name="Ohm R."/>
            <person name="Pangilinan J."/>
            <person name="Pereira M."/>
            <person name="Perotto S."/>
            <person name="Peter M."/>
            <person name="Riley R."/>
            <person name="Sitrit Y."/>
            <person name="Stielow B."/>
            <person name="Szollosi G."/>
            <person name="Zifcakova L."/>
            <person name="Stursova M."/>
            <person name="Spatafora J.W."/>
            <person name="Tedersoo L."/>
            <person name="Vaario L.-M."/>
            <person name="Yamada A."/>
            <person name="Yan M."/>
            <person name="Wang P."/>
            <person name="Xu J."/>
            <person name="Bruns T."/>
            <person name="Baldrian P."/>
            <person name="Vilgalys R."/>
            <person name="Henrissat B."/>
            <person name="Grigoriev I.V."/>
            <person name="Hibbett D."/>
            <person name="Nagy L.G."/>
            <person name="Martin F.M."/>
        </authorList>
    </citation>
    <scope>NUCLEOTIDE SEQUENCE</scope>
    <source>
        <strain evidence="1">P2</strain>
    </source>
</reference>